<dbReference type="EMBL" id="CP157762">
    <property type="protein sequence ID" value="XBP92298.1"/>
    <property type="molecule type" value="Genomic_DNA"/>
</dbReference>
<evidence type="ECO:0000256" key="1">
    <source>
        <dbReference type="SAM" id="MobiDB-lite"/>
    </source>
</evidence>
<reference evidence="2" key="1">
    <citation type="submission" date="2024-01" db="EMBL/GenBank/DDBJ databases">
        <title>The genome sequence of Micromonospora mangrovi CCTCC AA 2012012.</title>
        <authorList>
            <person name="Gao J."/>
        </authorList>
    </citation>
    <scope>NUCLEOTIDE SEQUENCE</scope>
    <source>
        <strain evidence="2">CCTCC AA 2012012</strain>
    </source>
</reference>
<gene>
    <name evidence="3" type="ORF">ABUL08_22135</name>
    <name evidence="2" type="ORF">VK199_22060</name>
</gene>
<dbReference type="AlphaFoldDB" id="A0AAU8HCA9"/>
<sequence>MRPRVTMVLAIVAVLIGGVMLVPAAYARLSGGDSVAGLGGVGGGTEHVPAPAPTTPPPPTLANAPVSVNFKGEFFSWALMDRQTGKIDGAANMNRTNSTESMLKTWIVSDYLRQLGDRQPTPELKKWAGLAIRDSNDVGANKVYAAAGGSYKPQPNGKPDPVIQRAIKICGLTDTTRSGPPAPAMYNGWWSFTRMSPRDAVRLGDCIADGKAAGPKWTKWVLNEMANVRGSVKDQQEKSGGGKWGIVDGLPAEIKAQGPVSIKNGWTRLAYDNNWHVNCLAVTDRWSLAVMMRYPAGTSMAPSYGAQVCASVATQLVTPQPGAALKVPQQPLGKL</sequence>
<dbReference type="InterPro" id="IPR012338">
    <property type="entry name" value="Beta-lactam/transpept-like"/>
</dbReference>
<feature type="compositionally biased region" description="Pro residues" evidence="1">
    <location>
        <begin position="50"/>
        <end position="59"/>
    </location>
</feature>
<dbReference type="Gene3D" id="3.40.710.10">
    <property type="entry name" value="DD-peptidase/beta-lactamase superfamily"/>
    <property type="match status" value="1"/>
</dbReference>
<proteinExistence type="predicted"/>
<organism evidence="3">
    <name type="scientific">Micromonospora sp. CCTCC AA 2012012</name>
    <dbReference type="NCBI Taxonomy" id="3111921"/>
    <lineage>
        <taxon>Bacteria</taxon>
        <taxon>Bacillati</taxon>
        <taxon>Actinomycetota</taxon>
        <taxon>Actinomycetes</taxon>
        <taxon>Micromonosporales</taxon>
        <taxon>Micromonosporaceae</taxon>
        <taxon>Micromonospora</taxon>
    </lineage>
</organism>
<evidence type="ECO:0000313" key="3">
    <source>
        <dbReference type="EMBL" id="XCH72995.1"/>
    </source>
</evidence>
<dbReference type="SUPFAM" id="SSF56601">
    <property type="entry name" value="beta-lactamase/transpeptidase-like"/>
    <property type="match status" value="1"/>
</dbReference>
<accession>A0AAU8HCA9</accession>
<feature type="region of interest" description="Disordered" evidence="1">
    <location>
        <begin position="40"/>
        <end position="59"/>
    </location>
</feature>
<evidence type="ECO:0000313" key="2">
    <source>
        <dbReference type="EMBL" id="XBP92298.1"/>
    </source>
</evidence>
<dbReference type="EMBL" id="CP159342">
    <property type="protein sequence ID" value="XCH72995.1"/>
    <property type="molecule type" value="Genomic_DNA"/>
</dbReference>
<dbReference type="RefSeq" id="WP_350931880.1">
    <property type="nucleotide sequence ID" value="NZ_CP157762.1"/>
</dbReference>
<evidence type="ECO:0008006" key="4">
    <source>
        <dbReference type="Google" id="ProtNLM"/>
    </source>
</evidence>
<protein>
    <recommendedName>
        <fullName evidence="4">Serine hydrolase</fullName>
    </recommendedName>
</protein>
<name>A0AAU8HCA9_9ACTN</name>
<reference evidence="3" key="2">
    <citation type="submission" date="2024-06" db="EMBL/GenBank/DDBJ databases">
        <title>Micromonospora mangrovi CCTCC AA 2012012 genome sequences.</title>
        <authorList>
            <person name="Gao J."/>
        </authorList>
    </citation>
    <scope>NUCLEOTIDE SEQUENCE</scope>
    <source>
        <strain evidence="3">CCTCC AA 2012012</strain>
    </source>
</reference>